<evidence type="ECO:0000313" key="2">
    <source>
        <dbReference type="Proteomes" id="UP001172082"/>
    </source>
</evidence>
<accession>A0ABT8KKE2</accession>
<keyword evidence="2" id="KW-1185">Reference proteome</keyword>
<reference evidence="1" key="1">
    <citation type="submission" date="2023-06" db="EMBL/GenBank/DDBJ databases">
        <title>Genomic of Parafulvivirga corallium.</title>
        <authorList>
            <person name="Wang G."/>
        </authorList>
    </citation>
    <scope>NUCLEOTIDE SEQUENCE</scope>
    <source>
        <strain evidence="1">BMA10</strain>
    </source>
</reference>
<comment type="caution">
    <text evidence="1">The sequence shown here is derived from an EMBL/GenBank/DDBJ whole genome shotgun (WGS) entry which is preliminary data.</text>
</comment>
<dbReference type="RefSeq" id="WP_346751207.1">
    <property type="nucleotide sequence ID" value="NZ_JAUJEA010000002.1"/>
</dbReference>
<protein>
    <submittedName>
        <fullName evidence="1">Uncharacterized protein</fullName>
    </submittedName>
</protein>
<gene>
    <name evidence="1" type="ORF">QQ008_07405</name>
</gene>
<evidence type="ECO:0000313" key="1">
    <source>
        <dbReference type="EMBL" id="MDN5201181.1"/>
    </source>
</evidence>
<sequence>MYKTSQVTPKDLGKIKVKNQARIREITGEELDPKKAWSIIKNESKNFTNDNPKAKQADELFAELMKANGLIVNRDPVSKSKDDDKERIRIRERERARTIQIMKLKLQIAA</sequence>
<dbReference type="EMBL" id="JAUJEA010000002">
    <property type="protein sequence ID" value="MDN5201181.1"/>
    <property type="molecule type" value="Genomic_DNA"/>
</dbReference>
<dbReference type="Proteomes" id="UP001172082">
    <property type="component" value="Unassembled WGS sequence"/>
</dbReference>
<organism evidence="1 2">
    <name type="scientific">Splendidivirga corallicola</name>
    <dbReference type="NCBI Taxonomy" id="3051826"/>
    <lineage>
        <taxon>Bacteria</taxon>
        <taxon>Pseudomonadati</taxon>
        <taxon>Bacteroidota</taxon>
        <taxon>Cytophagia</taxon>
        <taxon>Cytophagales</taxon>
        <taxon>Splendidivirgaceae</taxon>
        <taxon>Splendidivirga</taxon>
    </lineage>
</organism>
<name>A0ABT8KKE2_9BACT</name>
<proteinExistence type="predicted"/>